<dbReference type="RefSeq" id="WP_168571275.1">
    <property type="nucleotide sequence ID" value="NZ_CP051167.1"/>
</dbReference>
<feature type="binding site" evidence="6">
    <location>
        <begin position="292"/>
        <end position="294"/>
    </location>
    <ligand>
        <name>ATP</name>
        <dbReference type="ChEBI" id="CHEBI:30616"/>
    </ligand>
</feature>
<evidence type="ECO:0000256" key="2">
    <source>
        <dbReference type="ARBA" id="ARBA00022679"/>
    </source>
</evidence>
<evidence type="ECO:0000313" key="8">
    <source>
        <dbReference type="EMBL" id="QIZ73129.1"/>
    </source>
</evidence>
<dbReference type="NCBIfam" id="TIGR00016">
    <property type="entry name" value="ackA"/>
    <property type="match status" value="1"/>
</dbReference>
<dbReference type="Pfam" id="PF00871">
    <property type="entry name" value="Acetate_kinase"/>
    <property type="match status" value="1"/>
</dbReference>
<dbReference type="GO" id="GO:0005524">
    <property type="term" value="F:ATP binding"/>
    <property type="evidence" value="ECO:0007669"/>
    <property type="project" value="UniProtKB-KW"/>
</dbReference>
<dbReference type="EC" id="2.7.2.1" evidence="6"/>
<comment type="subunit">
    <text evidence="6">Homodimer.</text>
</comment>
<evidence type="ECO:0000256" key="3">
    <source>
        <dbReference type="ARBA" id="ARBA00022741"/>
    </source>
</evidence>
<sequence>MKILVLNAGSSSQKSCLYDIKNPPKIVPNSPLWEAKIDWTRHRGVAELTANKEEERLEKTLAIKNPTESRSPAIAQMLKTLWEGKTKAIADPQEIDAVGHRIVHGGDQYRSPVTIDRDVKQTIAELSSLAPSHNPANLEGIEAIEEILPEIPQVAVFDTAFHAHLPPEAAIYPVPYEWYDRGIRRYGFHGISYQYCSQRAAQLLGKPLENLRLIACHLGNGCSLAAIAGGRSIDTTMGFTPLEGLMMGTRSGSVDPGLLLYWQQQHDLTPEDLDNMLNRSSGLKGISGVSGDLREIDAAIARGNDRARLALKLYQKSLNAHLGSMLVALGGADAIVFTGGVGEHHPQIREAACEALALIGVKLDPHKNDRSPVDTDIAAPDSRVRVLLVRAEEDWAIARECWRELR</sequence>
<dbReference type="Gene3D" id="3.30.420.40">
    <property type="match status" value="2"/>
</dbReference>
<keyword evidence="4 6" id="KW-0418">Kinase</keyword>
<evidence type="ECO:0000256" key="6">
    <source>
        <dbReference type="HAMAP-Rule" id="MF_00020"/>
    </source>
</evidence>
<dbReference type="PANTHER" id="PTHR21060">
    <property type="entry name" value="ACETATE KINASE"/>
    <property type="match status" value="1"/>
</dbReference>
<dbReference type="InterPro" id="IPR023865">
    <property type="entry name" value="Aliphatic_acid_kinase_CS"/>
</dbReference>
<keyword evidence="6" id="KW-0460">Magnesium</keyword>
<keyword evidence="6" id="KW-0479">Metal-binding</keyword>
<feature type="site" description="Transition state stabilizer" evidence="6">
    <location>
        <position position="250"/>
    </location>
</feature>
<evidence type="ECO:0000256" key="1">
    <source>
        <dbReference type="ARBA" id="ARBA00008748"/>
    </source>
</evidence>
<keyword evidence="2 6" id="KW-0808">Transferase</keyword>
<dbReference type="PIRSF" id="PIRSF000722">
    <property type="entry name" value="Acetate_prop_kin"/>
    <property type="match status" value="1"/>
</dbReference>
<comment type="catalytic activity">
    <reaction evidence="6">
        <text>acetate + ATP = acetyl phosphate + ADP</text>
        <dbReference type="Rhea" id="RHEA:11352"/>
        <dbReference type="ChEBI" id="CHEBI:22191"/>
        <dbReference type="ChEBI" id="CHEBI:30089"/>
        <dbReference type="ChEBI" id="CHEBI:30616"/>
        <dbReference type="ChEBI" id="CHEBI:456216"/>
        <dbReference type="EC" id="2.7.2.1"/>
    </reaction>
</comment>
<feature type="active site" description="Proton donor/acceptor" evidence="6">
    <location>
        <position position="158"/>
    </location>
</feature>
<comment type="cofactor">
    <cofactor evidence="6">
        <name>Mg(2+)</name>
        <dbReference type="ChEBI" id="CHEBI:18420"/>
    </cofactor>
    <cofactor evidence="6">
        <name>Mn(2+)</name>
        <dbReference type="ChEBI" id="CHEBI:29035"/>
    </cofactor>
    <text evidence="6">Mg(2+). Can also accept Mn(2+).</text>
</comment>
<keyword evidence="9" id="KW-1185">Reference proteome</keyword>
<name>A0A6H1U672_9CYAN</name>
<feature type="site" description="Transition state stabilizer" evidence="6">
    <location>
        <position position="189"/>
    </location>
</feature>
<dbReference type="InterPro" id="IPR004372">
    <property type="entry name" value="Ac/propionate_kinase"/>
</dbReference>
<evidence type="ECO:0000256" key="4">
    <source>
        <dbReference type="ARBA" id="ARBA00022777"/>
    </source>
</evidence>
<dbReference type="GO" id="GO:0000287">
    <property type="term" value="F:magnesium ion binding"/>
    <property type="evidence" value="ECO:0007669"/>
    <property type="project" value="UniProtKB-UniRule"/>
</dbReference>
<reference evidence="8 9" key="1">
    <citation type="submission" date="2020-04" db="EMBL/GenBank/DDBJ databases">
        <authorList>
            <person name="Basu S."/>
            <person name="Maruthanayagam V."/>
            <person name="Chakraborty S."/>
            <person name="Pramanik A."/>
            <person name="Mukherjee J."/>
            <person name="Brink B."/>
        </authorList>
    </citation>
    <scope>NUCLEOTIDE SEQUENCE [LARGE SCALE GENOMIC DNA]</scope>
    <source>
        <strain evidence="8 9">AP17</strain>
    </source>
</reference>
<organism evidence="8 9">
    <name type="scientific">Oxynema aestuarii AP17</name>
    <dbReference type="NCBI Taxonomy" id="2064643"/>
    <lineage>
        <taxon>Bacteria</taxon>
        <taxon>Bacillati</taxon>
        <taxon>Cyanobacteriota</taxon>
        <taxon>Cyanophyceae</taxon>
        <taxon>Oscillatoriophycideae</taxon>
        <taxon>Oscillatoriales</taxon>
        <taxon>Oscillatoriaceae</taxon>
        <taxon>Oxynema</taxon>
        <taxon>Oxynema aestuarii</taxon>
    </lineage>
</organism>
<feature type="binding site" evidence="6">
    <location>
        <position position="101"/>
    </location>
    <ligand>
        <name>substrate</name>
    </ligand>
</feature>
<evidence type="ECO:0000256" key="5">
    <source>
        <dbReference type="ARBA" id="ARBA00022840"/>
    </source>
</evidence>
<keyword evidence="3 6" id="KW-0547">Nucleotide-binding</keyword>
<dbReference type="UniPathway" id="UPA00340">
    <property type="reaction ID" value="UER00458"/>
</dbReference>
<dbReference type="PROSITE" id="PS01075">
    <property type="entry name" value="ACETATE_KINASE_1"/>
    <property type="match status" value="1"/>
</dbReference>
<comment type="subcellular location">
    <subcellularLocation>
        <location evidence="6">Cytoplasm</location>
    </subcellularLocation>
</comment>
<keyword evidence="6" id="KW-0963">Cytoplasm</keyword>
<dbReference type="InterPro" id="IPR000890">
    <property type="entry name" value="Aliphatic_acid_kin_short-chain"/>
</dbReference>
<protein>
    <recommendedName>
        <fullName evidence="6">Acetate kinase</fullName>
        <ecNumber evidence="6">2.7.2.1</ecNumber>
    </recommendedName>
    <alternativeName>
        <fullName evidence="6">Acetokinase</fullName>
    </alternativeName>
</protein>
<accession>A0A6H1U672</accession>
<feature type="binding site" evidence="6">
    <location>
        <position position="14"/>
    </location>
    <ligand>
        <name>ATP</name>
        <dbReference type="ChEBI" id="CHEBI:30616"/>
    </ligand>
</feature>
<keyword evidence="5 6" id="KW-0067">ATP-binding</keyword>
<gene>
    <name evidence="6" type="primary">ackA</name>
    <name evidence="8" type="ORF">HCG48_23105</name>
</gene>
<dbReference type="KEGG" id="oxy:HCG48_23105"/>
<evidence type="ECO:0000256" key="7">
    <source>
        <dbReference type="RuleBase" id="RU003835"/>
    </source>
</evidence>
<dbReference type="AlphaFoldDB" id="A0A6H1U672"/>
<dbReference type="EMBL" id="CP051167">
    <property type="protein sequence ID" value="QIZ73129.1"/>
    <property type="molecule type" value="Genomic_DNA"/>
</dbReference>
<dbReference type="GO" id="GO:0006083">
    <property type="term" value="P:acetate metabolic process"/>
    <property type="evidence" value="ECO:0007669"/>
    <property type="project" value="TreeGrafter"/>
</dbReference>
<dbReference type="HAMAP" id="MF_00020">
    <property type="entry name" value="Acetate_kinase"/>
    <property type="match status" value="1"/>
</dbReference>
<dbReference type="PANTHER" id="PTHR21060:SF15">
    <property type="entry name" value="ACETATE KINASE-RELATED"/>
    <property type="match status" value="1"/>
</dbReference>
<feature type="binding site" evidence="6">
    <location>
        <position position="7"/>
    </location>
    <ligand>
        <name>Mg(2+)</name>
        <dbReference type="ChEBI" id="CHEBI:18420"/>
    </ligand>
</feature>
<dbReference type="GO" id="GO:0005737">
    <property type="term" value="C:cytoplasm"/>
    <property type="evidence" value="ECO:0007669"/>
    <property type="project" value="UniProtKB-SubCell"/>
</dbReference>
<comment type="similarity">
    <text evidence="1 6 7">Belongs to the acetokinase family.</text>
</comment>
<evidence type="ECO:0000313" key="9">
    <source>
        <dbReference type="Proteomes" id="UP000500857"/>
    </source>
</evidence>
<dbReference type="PRINTS" id="PR00471">
    <property type="entry name" value="ACETATEKNASE"/>
</dbReference>
<dbReference type="Proteomes" id="UP000500857">
    <property type="component" value="Chromosome"/>
</dbReference>
<dbReference type="CDD" id="cd24010">
    <property type="entry name" value="ASKHA_NBD_AcK_PK"/>
    <property type="match status" value="1"/>
</dbReference>
<proteinExistence type="inferred from homology"/>
<dbReference type="GO" id="GO:0006085">
    <property type="term" value="P:acetyl-CoA biosynthetic process"/>
    <property type="evidence" value="ECO:0007669"/>
    <property type="project" value="UniProtKB-UniRule"/>
</dbReference>
<feature type="binding site" evidence="6">
    <location>
        <begin position="217"/>
        <end position="221"/>
    </location>
    <ligand>
        <name>ATP</name>
        <dbReference type="ChEBI" id="CHEBI:30616"/>
    </ligand>
</feature>
<dbReference type="GO" id="GO:0008776">
    <property type="term" value="F:acetate kinase activity"/>
    <property type="evidence" value="ECO:0007669"/>
    <property type="project" value="UniProtKB-UniRule"/>
</dbReference>
<feature type="binding site" evidence="6">
    <location>
        <position position="393"/>
    </location>
    <ligand>
        <name>Mg(2+)</name>
        <dbReference type="ChEBI" id="CHEBI:18420"/>
    </ligand>
</feature>
<dbReference type="PROSITE" id="PS01076">
    <property type="entry name" value="ACETATE_KINASE_2"/>
    <property type="match status" value="1"/>
</dbReference>
<dbReference type="SUPFAM" id="SSF53067">
    <property type="entry name" value="Actin-like ATPase domain"/>
    <property type="match status" value="2"/>
</dbReference>
<feature type="binding site" evidence="6">
    <location>
        <begin position="340"/>
        <end position="344"/>
    </location>
    <ligand>
        <name>ATP</name>
        <dbReference type="ChEBI" id="CHEBI:30616"/>
    </ligand>
</feature>
<dbReference type="InterPro" id="IPR043129">
    <property type="entry name" value="ATPase_NBD"/>
</dbReference>
<comment type="pathway">
    <text evidence="6">Metabolic intermediate biosynthesis; acetyl-CoA biosynthesis; acetyl-CoA from acetate: step 1/2.</text>
</comment>
<comment type="function">
    <text evidence="6">Catalyzes the formation of acetyl phosphate from acetate and ATP. Can also catalyze the reverse reaction.</text>
</comment>